<feature type="domain" description="Resolvase/invertase-type recombinase catalytic" evidence="1">
    <location>
        <begin position="7"/>
        <end position="151"/>
    </location>
</feature>
<name>A0A6C0EDE4_9ZZZZ</name>
<dbReference type="PANTHER" id="PTHR30461">
    <property type="entry name" value="DNA-INVERTASE FROM LAMBDOID PROPHAGE"/>
    <property type="match status" value="1"/>
</dbReference>
<dbReference type="EMBL" id="MN739800">
    <property type="protein sequence ID" value="QHT26661.1"/>
    <property type="molecule type" value="Genomic_DNA"/>
</dbReference>
<reference evidence="2" key="1">
    <citation type="journal article" date="2020" name="Nature">
        <title>Giant virus diversity and host interactions through global metagenomics.</title>
        <authorList>
            <person name="Schulz F."/>
            <person name="Roux S."/>
            <person name="Paez-Espino D."/>
            <person name="Jungbluth S."/>
            <person name="Walsh D.A."/>
            <person name="Denef V.J."/>
            <person name="McMahon K.D."/>
            <person name="Konstantinidis K.T."/>
            <person name="Eloe-Fadrosh E.A."/>
            <person name="Kyrpides N.C."/>
            <person name="Woyke T."/>
        </authorList>
    </citation>
    <scope>NUCLEOTIDE SEQUENCE</scope>
    <source>
        <strain evidence="2">GVMAG-M-3300023179-2</strain>
    </source>
</reference>
<dbReference type="GO" id="GO:0000150">
    <property type="term" value="F:DNA strand exchange activity"/>
    <property type="evidence" value="ECO:0007669"/>
    <property type="project" value="InterPro"/>
</dbReference>
<proteinExistence type="predicted"/>
<dbReference type="InterPro" id="IPR036162">
    <property type="entry name" value="Resolvase-like_N_sf"/>
</dbReference>
<accession>A0A6C0EDE4</accession>
<protein>
    <recommendedName>
        <fullName evidence="1">Resolvase/invertase-type recombinase catalytic domain-containing protein</fullName>
    </recommendedName>
</protein>
<dbReference type="SMART" id="SM00857">
    <property type="entry name" value="Resolvase"/>
    <property type="match status" value="1"/>
</dbReference>
<dbReference type="PANTHER" id="PTHR30461:SF23">
    <property type="entry name" value="DNA RECOMBINASE-RELATED"/>
    <property type="match status" value="1"/>
</dbReference>
<dbReference type="Gene3D" id="3.40.50.1390">
    <property type="entry name" value="Resolvase, N-terminal catalytic domain"/>
    <property type="match status" value="1"/>
</dbReference>
<dbReference type="InterPro" id="IPR050639">
    <property type="entry name" value="SSR_resolvase"/>
</dbReference>
<dbReference type="CDD" id="cd00338">
    <property type="entry name" value="Ser_Recombinase"/>
    <property type="match status" value="1"/>
</dbReference>
<dbReference type="GO" id="GO:0003677">
    <property type="term" value="F:DNA binding"/>
    <property type="evidence" value="ECO:0007669"/>
    <property type="project" value="InterPro"/>
</dbReference>
<dbReference type="InterPro" id="IPR006119">
    <property type="entry name" value="Resolv_N"/>
</dbReference>
<sequence>MCLLKNSIIYTRISTKKQFTGYSLDIQNKICNDYCKKNNLIILDNFKEIKSATNINYQKNLINIIEKYQNINLIISDISRISRNLSNYNILTEKCIQKNIVIHYVEDNLISSNKEHTNIINKKILESEKESQLISFRTKKTIQYKKFINNYNPAILKYGYKYIKVNNKKIIQKNIQENYIIQLIKNLYNFKNDYKKNIKLLSKLISKKKNINELKKKFNIKMIVDFLNKNNILKRNNLWNYNSIYYIIKNY</sequence>
<dbReference type="Pfam" id="PF00239">
    <property type="entry name" value="Resolvase"/>
    <property type="match status" value="1"/>
</dbReference>
<dbReference type="SUPFAM" id="SSF53041">
    <property type="entry name" value="Resolvase-like"/>
    <property type="match status" value="1"/>
</dbReference>
<organism evidence="2">
    <name type="scientific">viral metagenome</name>
    <dbReference type="NCBI Taxonomy" id="1070528"/>
    <lineage>
        <taxon>unclassified sequences</taxon>
        <taxon>metagenomes</taxon>
        <taxon>organismal metagenomes</taxon>
    </lineage>
</organism>
<dbReference type="AlphaFoldDB" id="A0A6C0EDE4"/>
<evidence type="ECO:0000313" key="2">
    <source>
        <dbReference type="EMBL" id="QHT26661.1"/>
    </source>
</evidence>
<evidence type="ECO:0000259" key="1">
    <source>
        <dbReference type="SMART" id="SM00857"/>
    </source>
</evidence>